<dbReference type="PANTHER" id="PTHR24379:SF121">
    <property type="entry name" value="C2H2-TYPE DOMAIN-CONTAINING PROTEIN"/>
    <property type="match status" value="1"/>
</dbReference>
<dbReference type="GeneID" id="115924032"/>
<sequence>MANKEELRTVGSSRSSSSHSSIGEDSAGTPPEVQRNTSPGVSPRKPSQGYQCQLCTFIASTQAAFDEHMNIHTGSRPYQCLECGFSCSLHSTLQQHLAVHRIDMTSSILLDRRMPDISKIRDLPPPLMPEVSRGIPLHVSTSGPPPTMEGLNSLSALSPFSEHGRVYQCKLCTHISPTKTHLNEHMNVHSGKKPYKCLVCGFSSAFRSSLMRHLIVHTGTSKQFKCDQCHYQTPYKCNLQAHRRKRHNCMDVNGAPLPPLSMDDDNSPPYNAQNNSSSPSDEGPYKAPLYISEGKHGLDTSGFEHGPPPLAHAMAMQEGSLYDGSDNGIREMEMGNGKIAKHSNISLPHSEIASSETLSPQKASPGSSTGQPQEMPPQESLDFPGSASPHLPSRDVHESDCNHSAPPRSGNITPGSLGMVNNTTNSVISNTPISPHPLPPNENAPHWANFPIFRRKKEGGARKRKRTPFPKRELVLSPEQEHGTELWIDTRSDVPNAEGQAAAAAAAYASEANHPLGVKAEGVMPAFHHPQAMVNGIDPSSPHDLNMYKYPHGVVQNLRSPGDVTPDSDENPGHSQRYFKQGVYEADQVINNGEISTSIPQTSDKGNKGSNKSSSSSGGEEDGKTDGQAQTEWIGGDPVGIPHQAVKCPHCETFFTDHVIFTLHMSCHGTRHPFQCSICGYVCRDKIEFTCHVTRSQHIRNLEEVDAIVRD</sequence>
<dbReference type="OMA" id="PINHELT"/>
<dbReference type="RefSeq" id="XP_030841470.1">
    <property type="nucleotide sequence ID" value="XM_030985610.1"/>
</dbReference>
<feature type="compositionally biased region" description="Polar residues" evidence="6">
    <location>
        <begin position="268"/>
        <end position="280"/>
    </location>
</feature>
<evidence type="ECO:0000313" key="9">
    <source>
        <dbReference type="Proteomes" id="UP000007110"/>
    </source>
</evidence>
<keyword evidence="4" id="KW-0862">Zinc</keyword>
<dbReference type="PANTHER" id="PTHR24379">
    <property type="entry name" value="KRAB AND ZINC FINGER DOMAIN-CONTAINING"/>
    <property type="match status" value="1"/>
</dbReference>
<feature type="region of interest" description="Disordered" evidence="6">
    <location>
        <begin position="256"/>
        <end position="311"/>
    </location>
</feature>
<feature type="domain" description="C2H2-type" evidence="7">
    <location>
        <begin position="167"/>
        <end position="194"/>
    </location>
</feature>
<evidence type="ECO:0000256" key="6">
    <source>
        <dbReference type="SAM" id="MobiDB-lite"/>
    </source>
</evidence>
<evidence type="ECO:0000256" key="1">
    <source>
        <dbReference type="ARBA" id="ARBA00022723"/>
    </source>
</evidence>
<feature type="domain" description="C2H2-type" evidence="7">
    <location>
        <begin position="78"/>
        <end position="105"/>
    </location>
</feature>
<evidence type="ECO:0000259" key="7">
    <source>
        <dbReference type="PROSITE" id="PS50157"/>
    </source>
</evidence>
<dbReference type="InterPro" id="IPR036236">
    <property type="entry name" value="Znf_C2H2_sf"/>
</dbReference>
<dbReference type="GO" id="GO:0006357">
    <property type="term" value="P:regulation of transcription by RNA polymerase II"/>
    <property type="evidence" value="ECO:0000318"/>
    <property type="project" value="GO_Central"/>
</dbReference>
<feature type="domain" description="C2H2-type" evidence="7">
    <location>
        <begin position="195"/>
        <end position="222"/>
    </location>
</feature>
<evidence type="ECO:0000256" key="2">
    <source>
        <dbReference type="ARBA" id="ARBA00022737"/>
    </source>
</evidence>
<dbReference type="OrthoDB" id="6077919at2759"/>
<accession>A0A7M7NTW8</accession>
<feature type="region of interest" description="Disordered" evidence="6">
    <location>
        <begin position="556"/>
        <end position="576"/>
    </location>
</feature>
<dbReference type="RefSeq" id="XP_785645.4">
    <property type="nucleotide sequence ID" value="XM_780552.5"/>
</dbReference>
<dbReference type="InParanoid" id="A0A7M7NTW8"/>
<keyword evidence="3 5" id="KW-0863">Zinc-finger</keyword>
<feature type="region of interest" description="Disordered" evidence="6">
    <location>
        <begin position="1"/>
        <end position="46"/>
    </location>
</feature>
<dbReference type="SMART" id="SM00355">
    <property type="entry name" value="ZnF_C2H2"/>
    <property type="match status" value="7"/>
</dbReference>
<keyword evidence="1" id="KW-0479">Metal-binding</keyword>
<feature type="compositionally biased region" description="Low complexity" evidence="6">
    <location>
        <begin position="602"/>
        <end position="618"/>
    </location>
</feature>
<dbReference type="FunFam" id="3.30.160.60:FF:000100">
    <property type="entry name" value="Zinc finger 45-like"/>
    <property type="match status" value="1"/>
</dbReference>
<dbReference type="EnsemblMetazoa" id="XM_030985610">
    <property type="protein sequence ID" value="XP_030841470"/>
    <property type="gene ID" value="LOC115924032"/>
</dbReference>
<feature type="compositionally biased region" description="Low complexity" evidence="6">
    <location>
        <begin position="420"/>
        <end position="433"/>
    </location>
</feature>
<dbReference type="FunFam" id="3.30.160.60:FF:002343">
    <property type="entry name" value="Zinc finger protein 33A"/>
    <property type="match status" value="1"/>
</dbReference>
<dbReference type="GO" id="GO:0000978">
    <property type="term" value="F:RNA polymerase II cis-regulatory region sequence-specific DNA binding"/>
    <property type="evidence" value="ECO:0000318"/>
    <property type="project" value="GO_Central"/>
</dbReference>
<dbReference type="PROSITE" id="PS00028">
    <property type="entry name" value="ZINC_FINGER_C2H2_1"/>
    <property type="match status" value="2"/>
</dbReference>
<dbReference type="InterPro" id="IPR013087">
    <property type="entry name" value="Znf_C2H2_type"/>
</dbReference>
<evidence type="ECO:0000256" key="5">
    <source>
        <dbReference type="PROSITE-ProRule" id="PRU00042"/>
    </source>
</evidence>
<organism evidence="8 9">
    <name type="scientific">Strongylocentrotus purpuratus</name>
    <name type="common">Purple sea urchin</name>
    <dbReference type="NCBI Taxonomy" id="7668"/>
    <lineage>
        <taxon>Eukaryota</taxon>
        <taxon>Metazoa</taxon>
        <taxon>Echinodermata</taxon>
        <taxon>Eleutherozoa</taxon>
        <taxon>Echinozoa</taxon>
        <taxon>Echinoidea</taxon>
        <taxon>Euechinoidea</taxon>
        <taxon>Echinacea</taxon>
        <taxon>Camarodonta</taxon>
        <taxon>Echinidea</taxon>
        <taxon>Strongylocentrotidae</taxon>
        <taxon>Strongylocentrotus</taxon>
    </lineage>
</organism>
<dbReference type="PROSITE" id="PS50157">
    <property type="entry name" value="ZINC_FINGER_C2H2_2"/>
    <property type="match status" value="4"/>
</dbReference>
<dbReference type="SUPFAM" id="SSF57667">
    <property type="entry name" value="beta-beta-alpha zinc fingers"/>
    <property type="match status" value="4"/>
</dbReference>
<feature type="domain" description="C2H2-type" evidence="7">
    <location>
        <begin position="50"/>
        <end position="77"/>
    </location>
</feature>
<feature type="compositionally biased region" description="Polar residues" evidence="6">
    <location>
        <begin position="352"/>
        <end position="372"/>
    </location>
</feature>
<dbReference type="RefSeq" id="XP_030841469.1">
    <property type="nucleotide sequence ID" value="XM_030985609.1"/>
</dbReference>
<reference evidence="8" key="2">
    <citation type="submission" date="2021-01" db="UniProtKB">
        <authorList>
            <consortium name="EnsemblMetazoa"/>
        </authorList>
    </citation>
    <scope>IDENTIFICATION</scope>
</reference>
<dbReference type="AlphaFoldDB" id="A0A7M7NTW8"/>
<evidence type="ECO:0000256" key="4">
    <source>
        <dbReference type="ARBA" id="ARBA00022833"/>
    </source>
</evidence>
<keyword evidence="2" id="KW-0677">Repeat</keyword>
<dbReference type="KEGG" id="spu:580498"/>
<reference evidence="9" key="1">
    <citation type="submission" date="2015-02" db="EMBL/GenBank/DDBJ databases">
        <title>Genome sequencing for Strongylocentrotus purpuratus.</title>
        <authorList>
            <person name="Murali S."/>
            <person name="Liu Y."/>
            <person name="Vee V."/>
            <person name="English A."/>
            <person name="Wang M."/>
            <person name="Skinner E."/>
            <person name="Han Y."/>
            <person name="Muzny D.M."/>
            <person name="Worley K.C."/>
            <person name="Gibbs R.A."/>
        </authorList>
    </citation>
    <scope>NUCLEOTIDE SEQUENCE</scope>
</reference>
<dbReference type="EnsemblMetazoa" id="XM_030985609">
    <property type="protein sequence ID" value="XP_030841469"/>
    <property type="gene ID" value="LOC115924032"/>
</dbReference>
<evidence type="ECO:0000256" key="3">
    <source>
        <dbReference type="ARBA" id="ARBA00022771"/>
    </source>
</evidence>
<feature type="compositionally biased region" description="Basic and acidic residues" evidence="6">
    <location>
        <begin position="392"/>
        <end position="401"/>
    </location>
</feature>
<feature type="region of interest" description="Disordered" evidence="6">
    <location>
        <begin position="352"/>
        <end position="447"/>
    </location>
</feature>
<dbReference type="GO" id="GO:0008270">
    <property type="term" value="F:zinc ion binding"/>
    <property type="evidence" value="ECO:0007669"/>
    <property type="project" value="UniProtKB-KW"/>
</dbReference>
<evidence type="ECO:0000313" key="8">
    <source>
        <dbReference type="EnsemblMetazoa" id="XP_030841469"/>
    </source>
</evidence>
<protein>
    <recommendedName>
        <fullName evidence="7">C2H2-type domain-containing protein</fullName>
    </recommendedName>
</protein>
<dbReference type="GeneID" id="580498"/>
<proteinExistence type="predicted"/>
<dbReference type="Gene3D" id="3.30.160.60">
    <property type="entry name" value="Classic Zinc Finger"/>
    <property type="match status" value="4"/>
</dbReference>
<dbReference type="KEGG" id="spu:115924032"/>
<dbReference type="GO" id="GO:0003700">
    <property type="term" value="F:DNA-binding transcription factor activity"/>
    <property type="evidence" value="ECO:0000318"/>
    <property type="project" value="GO_Central"/>
</dbReference>
<name>A0A7M7NTW8_STRPU</name>
<keyword evidence="9" id="KW-1185">Reference proteome</keyword>
<feature type="compositionally biased region" description="Low complexity" evidence="6">
    <location>
        <begin position="12"/>
        <end position="21"/>
    </location>
</feature>
<feature type="region of interest" description="Disordered" evidence="6">
    <location>
        <begin position="596"/>
        <end position="632"/>
    </location>
</feature>
<dbReference type="Proteomes" id="UP000007110">
    <property type="component" value="Unassembled WGS sequence"/>
</dbReference>